<accession>A0A4Z2I1H2</accession>
<feature type="region of interest" description="Disordered" evidence="1">
    <location>
        <begin position="80"/>
        <end position="122"/>
    </location>
</feature>
<gene>
    <name evidence="2" type="ORF">EYF80_018021</name>
</gene>
<sequence length="146" mass="16425">MGIRGQQCRSICTVSPLPIGPSRHINDLTVARRKNRNPELTHSPRDDNATRRTCSVAHLSPTPSNTRINSWAVVGQELRRRGHRQESRSLDARDESAPAITVNHKAETRQRSNKIQGCGGGETERIGLEEKKEEVRVLDFKPKMLL</sequence>
<reference evidence="2 3" key="1">
    <citation type="submission" date="2019-03" db="EMBL/GenBank/DDBJ databases">
        <title>First draft genome of Liparis tanakae, snailfish: a comprehensive survey of snailfish specific genes.</title>
        <authorList>
            <person name="Kim W."/>
            <person name="Song I."/>
            <person name="Jeong J.-H."/>
            <person name="Kim D."/>
            <person name="Kim S."/>
            <person name="Ryu S."/>
            <person name="Song J.Y."/>
            <person name="Lee S.K."/>
        </authorList>
    </citation>
    <scope>NUCLEOTIDE SEQUENCE [LARGE SCALE GENOMIC DNA]</scope>
    <source>
        <tissue evidence="2">Muscle</tissue>
    </source>
</reference>
<keyword evidence="3" id="KW-1185">Reference proteome</keyword>
<feature type="compositionally biased region" description="Basic and acidic residues" evidence="1">
    <location>
        <begin position="84"/>
        <end position="96"/>
    </location>
</feature>
<dbReference type="EMBL" id="SRLO01000146">
    <property type="protein sequence ID" value="TNN71670.1"/>
    <property type="molecule type" value="Genomic_DNA"/>
</dbReference>
<feature type="compositionally biased region" description="Basic and acidic residues" evidence="1">
    <location>
        <begin position="36"/>
        <end position="50"/>
    </location>
</feature>
<evidence type="ECO:0000256" key="1">
    <source>
        <dbReference type="SAM" id="MobiDB-lite"/>
    </source>
</evidence>
<evidence type="ECO:0000313" key="2">
    <source>
        <dbReference type="EMBL" id="TNN71670.1"/>
    </source>
</evidence>
<dbReference type="Proteomes" id="UP000314294">
    <property type="component" value="Unassembled WGS sequence"/>
</dbReference>
<name>A0A4Z2I1H2_9TELE</name>
<proteinExistence type="predicted"/>
<comment type="caution">
    <text evidence="2">The sequence shown here is derived from an EMBL/GenBank/DDBJ whole genome shotgun (WGS) entry which is preliminary data.</text>
</comment>
<protein>
    <submittedName>
        <fullName evidence="2">Uncharacterized protein</fullName>
    </submittedName>
</protein>
<evidence type="ECO:0000313" key="3">
    <source>
        <dbReference type="Proteomes" id="UP000314294"/>
    </source>
</evidence>
<dbReference type="AlphaFoldDB" id="A0A4Z2I1H2"/>
<feature type="region of interest" description="Disordered" evidence="1">
    <location>
        <begin position="33"/>
        <end position="67"/>
    </location>
</feature>
<organism evidence="2 3">
    <name type="scientific">Liparis tanakae</name>
    <name type="common">Tanaka's snailfish</name>
    <dbReference type="NCBI Taxonomy" id="230148"/>
    <lineage>
        <taxon>Eukaryota</taxon>
        <taxon>Metazoa</taxon>
        <taxon>Chordata</taxon>
        <taxon>Craniata</taxon>
        <taxon>Vertebrata</taxon>
        <taxon>Euteleostomi</taxon>
        <taxon>Actinopterygii</taxon>
        <taxon>Neopterygii</taxon>
        <taxon>Teleostei</taxon>
        <taxon>Neoteleostei</taxon>
        <taxon>Acanthomorphata</taxon>
        <taxon>Eupercaria</taxon>
        <taxon>Perciformes</taxon>
        <taxon>Cottioidei</taxon>
        <taxon>Cottales</taxon>
        <taxon>Liparidae</taxon>
        <taxon>Liparis</taxon>
    </lineage>
</organism>